<feature type="chain" id="PRO_5042265324" evidence="1">
    <location>
        <begin position="19"/>
        <end position="66"/>
    </location>
</feature>
<gene>
    <name evidence="2" type="ORF">KIN20_033779</name>
</gene>
<accession>A0AAD5RB11</accession>
<evidence type="ECO:0000313" key="2">
    <source>
        <dbReference type="EMBL" id="KAJ1371774.1"/>
    </source>
</evidence>
<organism evidence="2 3">
    <name type="scientific">Parelaphostrongylus tenuis</name>
    <name type="common">Meningeal worm</name>
    <dbReference type="NCBI Taxonomy" id="148309"/>
    <lineage>
        <taxon>Eukaryota</taxon>
        <taxon>Metazoa</taxon>
        <taxon>Ecdysozoa</taxon>
        <taxon>Nematoda</taxon>
        <taxon>Chromadorea</taxon>
        <taxon>Rhabditida</taxon>
        <taxon>Rhabditina</taxon>
        <taxon>Rhabditomorpha</taxon>
        <taxon>Strongyloidea</taxon>
        <taxon>Metastrongylidae</taxon>
        <taxon>Parelaphostrongylus</taxon>
    </lineage>
</organism>
<keyword evidence="1" id="KW-0732">Signal</keyword>
<reference evidence="2" key="1">
    <citation type="submission" date="2021-06" db="EMBL/GenBank/DDBJ databases">
        <title>Parelaphostrongylus tenuis whole genome reference sequence.</title>
        <authorList>
            <person name="Garwood T.J."/>
            <person name="Larsen P.A."/>
            <person name="Fountain-Jones N.M."/>
            <person name="Garbe J.R."/>
            <person name="Macchietto M.G."/>
            <person name="Kania S.A."/>
            <person name="Gerhold R.W."/>
            <person name="Richards J.E."/>
            <person name="Wolf T.M."/>
        </authorList>
    </citation>
    <scope>NUCLEOTIDE SEQUENCE</scope>
    <source>
        <strain evidence="2">MNPRO001-30</strain>
        <tissue evidence="2">Meninges</tissue>
    </source>
</reference>
<sequence>MNSCVAALILTLFILAEAFKLGNSQDPETDDTYGSHGYGVKIGSITVTDETTSTVDSEPRHLGARP</sequence>
<dbReference type="AlphaFoldDB" id="A0AAD5RB11"/>
<keyword evidence="3" id="KW-1185">Reference proteome</keyword>
<feature type="signal peptide" evidence="1">
    <location>
        <begin position="1"/>
        <end position="18"/>
    </location>
</feature>
<proteinExistence type="predicted"/>
<name>A0AAD5RB11_PARTN</name>
<comment type="caution">
    <text evidence="2">The sequence shown here is derived from an EMBL/GenBank/DDBJ whole genome shotgun (WGS) entry which is preliminary data.</text>
</comment>
<evidence type="ECO:0000256" key="1">
    <source>
        <dbReference type="SAM" id="SignalP"/>
    </source>
</evidence>
<evidence type="ECO:0000313" key="3">
    <source>
        <dbReference type="Proteomes" id="UP001196413"/>
    </source>
</evidence>
<protein>
    <submittedName>
        <fullName evidence="2">Uncharacterized protein</fullName>
    </submittedName>
</protein>
<dbReference type="Proteomes" id="UP001196413">
    <property type="component" value="Unassembled WGS sequence"/>
</dbReference>
<dbReference type="EMBL" id="JAHQIW010007040">
    <property type="protein sequence ID" value="KAJ1371774.1"/>
    <property type="molecule type" value="Genomic_DNA"/>
</dbReference>